<accession>A0A1B7XZ96</accession>
<evidence type="ECO:0000256" key="1">
    <source>
        <dbReference type="ARBA" id="ARBA00004127"/>
    </source>
</evidence>
<feature type="compositionally biased region" description="Polar residues" evidence="7">
    <location>
        <begin position="23"/>
        <end position="32"/>
    </location>
</feature>
<evidence type="ECO:0000256" key="3">
    <source>
        <dbReference type="ARBA" id="ARBA00022692"/>
    </source>
</evidence>
<comment type="caution">
    <text evidence="9">The sequence shown here is derived from an EMBL/GenBank/DDBJ whole genome shotgun (WGS) entry which is preliminary data.</text>
</comment>
<feature type="compositionally biased region" description="Polar residues" evidence="7">
    <location>
        <begin position="84"/>
        <end position="108"/>
    </location>
</feature>
<dbReference type="VEuPathDB" id="FungiDB:CH63R_11788"/>
<feature type="region of interest" description="Disordered" evidence="7">
    <location>
        <begin position="1"/>
        <end position="34"/>
    </location>
</feature>
<keyword evidence="3 8" id="KW-0812">Transmembrane</keyword>
<comment type="subcellular location">
    <subcellularLocation>
        <location evidence="1">Endomembrane system</location>
        <topology evidence="1">Multi-pass membrane protein</topology>
    </subcellularLocation>
</comment>
<dbReference type="RefSeq" id="XP_018153603.1">
    <property type="nucleotide sequence ID" value="XM_018306762.1"/>
</dbReference>
<dbReference type="PANTHER" id="PTHR13148">
    <property type="entry name" value="PER1-RELATED"/>
    <property type="match status" value="1"/>
</dbReference>
<protein>
    <submittedName>
        <fullName evidence="9">Mn2+ homeostasis protein</fullName>
    </submittedName>
</protein>
<feature type="compositionally biased region" description="Basic and acidic residues" evidence="7">
    <location>
        <begin position="186"/>
        <end position="197"/>
    </location>
</feature>
<reference evidence="10" key="1">
    <citation type="journal article" date="2017" name="BMC Genomics">
        <title>Gapless genome assembly of Colletotrichum higginsianum reveals chromosome structure and association of transposable elements with secondary metabolite gene clusters.</title>
        <authorList>
            <person name="Dallery J.-F."/>
            <person name="Lapalu N."/>
            <person name="Zampounis A."/>
            <person name="Pigne S."/>
            <person name="Luyten I."/>
            <person name="Amselem J."/>
            <person name="Wittenberg A.H.J."/>
            <person name="Zhou S."/>
            <person name="de Queiroz M.V."/>
            <person name="Robin G.P."/>
            <person name="Auger A."/>
            <person name="Hainaut M."/>
            <person name="Henrissat B."/>
            <person name="Kim K.-T."/>
            <person name="Lee Y.-H."/>
            <person name="Lespinet O."/>
            <person name="Schwartz D.C."/>
            <person name="Thon M.R."/>
            <person name="O'Connell R.J."/>
        </authorList>
    </citation>
    <scope>NUCLEOTIDE SEQUENCE [LARGE SCALE GENOMIC DNA]</scope>
    <source>
        <strain evidence="10">IMI 349063</strain>
    </source>
</reference>
<dbReference type="OrthoDB" id="419770at2759"/>
<keyword evidence="2" id="KW-0337">GPI-anchor biosynthesis</keyword>
<organism evidence="9 10">
    <name type="scientific">Colletotrichum higginsianum (strain IMI 349063)</name>
    <name type="common">Crucifer anthracnose fungus</name>
    <dbReference type="NCBI Taxonomy" id="759273"/>
    <lineage>
        <taxon>Eukaryota</taxon>
        <taxon>Fungi</taxon>
        <taxon>Dikarya</taxon>
        <taxon>Ascomycota</taxon>
        <taxon>Pezizomycotina</taxon>
        <taxon>Sordariomycetes</taxon>
        <taxon>Hypocreomycetidae</taxon>
        <taxon>Glomerellales</taxon>
        <taxon>Glomerellaceae</taxon>
        <taxon>Colletotrichum</taxon>
        <taxon>Colletotrichum destructivum species complex</taxon>
    </lineage>
</organism>
<evidence type="ECO:0000256" key="5">
    <source>
        <dbReference type="ARBA" id="ARBA00022989"/>
    </source>
</evidence>
<dbReference type="PANTHER" id="PTHR13148:SF0">
    <property type="entry name" value="POST-GPI ATTACHMENT TO PROTEINS FACTOR 3"/>
    <property type="match status" value="1"/>
</dbReference>
<keyword evidence="5 8" id="KW-1133">Transmembrane helix</keyword>
<evidence type="ECO:0000313" key="9">
    <source>
        <dbReference type="EMBL" id="OBR05085.1"/>
    </source>
</evidence>
<feature type="transmembrane region" description="Helical" evidence="8">
    <location>
        <begin position="544"/>
        <end position="563"/>
    </location>
</feature>
<evidence type="ECO:0000256" key="7">
    <source>
        <dbReference type="SAM" id="MobiDB-lite"/>
    </source>
</evidence>
<feature type="transmembrane region" description="Helical" evidence="8">
    <location>
        <begin position="837"/>
        <end position="856"/>
    </location>
</feature>
<gene>
    <name evidence="9" type="ORF">CH63R_11788</name>
</gene>
<evidence type="ECO:0000256" key="2">
    <source>
        <dbReference type="ARBA" id="ARBA00022502"/>
    </source>
</evidence>
<evidence type="ECO:0000256" key="8">
    <source>
        <dbReference type="SAM" id="Phobius"/>
    </source>
</evidence>
<dbReference type="Pfam" id="PF04080">
    <property type="entry name" value="Per1"/>
    <property type="match status" value="1"/>
</dbReference>
<keyword evidence="4" id="KW-0732">Signal</keyword>
<evidence type="ECO:0000256" key="6">
    <source>
        <dbReference type="ARBA" id="ARBA00023136"/>
    </source>
</evidence>
<feature type="compositionally biased region" description="Basic residues" evidence="7">
    <location>
        <begin position="1"/>
        <end position="11"/>
    </location>
</feature>
<dbReference type="KEGG" id="chig:CH63R_11788"/>
<feature type="region of interest" description="Disordered" evidence="7">
    <location>
        <begin position="48"/>
        <end position="129"/>
    </location>
</feature>
<dbReference type="AlphaFoldDB" id="A0A1B7XZ96"/>
<sequence length="871" mass="99184">MTRSKVARRSRPFGSTPAPAGEYQTNNILNQRPETRYEVLAARETLGQAPLKLEEGQSSHTNNPRDADDSKRRKAIDTRHPETIQRSSMKPLSIVASSVNNSNRQSQLPVAMDNPGPYESNDDRAGHQRPFTFGQLRYDNHDRLDYSDKAYVGPDRPGNDKPDIRLLSAPNERNHTGSSSHRPRSRCSDRFNTHSSDHFGQPKYPRQTPESDAPQSFLGLGRNPNQVEEMRSSESAGKPNDSRLHDIDYRRSGPPFEGKVKMGKEEAALHEITTMESLEGDRFHEDNICNQCGHFGHWLGDCVFPDDEGFIMGCPIHNAKSHTWDDCPDAKKMTIERKIMYFIVRRRNKPAIRSTQPWIALVKLALQQRLEDHCWGPSVWTQEFVMKMVWGPKAGHPWLNFVYGRQLISSLPKDPETMEDPGILVEKRLLWGQVHKPNLKGGGFSYGRTYLGNNGDRKLWPPETSEPLVPPSVSLVPEVPFPPIIYLLASTSHLDRLHRVRQQHTRRAAAANSPCCDDRREILQAIDAGVMNGPRAGRRSQSPLFLVLVVALLFFAVTVEASYGDRLPEFRECVQVCHDENCAPGKEATPIRTPPNPSLVRWSHTGAKKLTHIRNRSPPPPSTVLRIAAGERVVQFHGKWPFYRFLGIQEPFSTLFSLGNLWAHHDGWRKLRAVLPASYPLRPWYEWLAGVGIASWTFSAIFHTRDFVATEQLDYFAAGASVLYGLYYTVVRIMRLDRPTPRRRSVLRAWTLLCVLLYAGHVAYLKGVRWDYTYNMTANVIVGMIQNVLWLWFSFRKYRQSRRGWAIWPSIVVASVITVMSLELFDFPPLWGALDAHSLWHLGTIPPTILMYRFIVKDAQDDMAGSERLKS</sequence>
<feature type="transmembrane region" description="Helical" evidence="8">
    <location>
        <begin position="776"/>
        <end position="793"/>
    </location>
</feature>
<dbReference type="Proteomes" id="UP000092177">
    <property type="component" value="Chromosome 8"/>
</dbReference>
<feature type="compositionally biased region" description="Basic and acidic residues" evidence="7">
    <location>
        <begin position="52"/>
        <end position="83"/>
    </location>
</feature>
<evidence type="ECO:0000256" key="4">
    <source>
        <dbReference type="ARBA" id="ARBA00022729"/>
    </source>
</evidence>
<dbReference type="InterPro" id="IPR007217">
    <property type="entry name" value="Per1-like"/>
</dbReference>
<feature type="region of interest" description="Disordered" evidence="7">
    <location>
        <begin position="147"/>
        <end position="259"/>
    </location>
</feature>
<feature type="transmembrane region" description="Helical" evidence="8">
    <location>
        <begin position="715"/>
        <end position="734"/>
    </location>
</feature>
<dbReference type="GO" id="GO:0005789">
    <property type="term" value="C:endoplasmic reticulum membrane"/>
    <property type="evidence" value="ECO:0007669"/>
    <property type="project" value="TreeGrafter"/>
</dbReference>
<feature type="transmembrane region" description="Helical" evidence="8">
    <location>
        <begin position="746"/>
        <end position="764"/>
    </location>
</feature>
<name>A0A1B7XZ96_COLHI</name>
<dbReference type="EMBL" id="LTAN01000008">
    <property type="protein sequence ID" value="OBR05085.1"/>
    <property type="molecule type" value="Genomic_DNA"/>
</dbReference>
<proteinExistence type="predicted"/>
<dbReference type="GeneID" id="28870869"/>
<dbReference type="GO" id="GO:0006506">
    <property type="term" value="P:GPI anchor biosynthetic process"/>
    <property type="evidence" value="ECO:0007669"/>
    <property type="project" value="UniProtKB-KW"/>
</dbReference>
<keyword evidence="10" id="KW-1185">Reference proteome</keyword>
<dbReference type="GO" id="GO:0016788">
    <property type="term" value="F:hydrolase activity, acting on ester bonds"/>
    <property type="evidence" value="ECO:0007669"/>
    <property type="project" value="TreeGrafter"/>
</dbReference>
<keyword evidence="6 8" id="KW-0472">Membrane</keyword>
<evidence type="ECO:0000313" key="10">
    <source>
        <dbReference type="Proteomes" id="UP000092177"/>
    </source>
</evidence>
<feature type="compositionally biased region" description="Basic and acidic residues" evidence="7">
    <location>
        <begin position="240"/>
        <end position="251"/>
    </location>
</feature>
<feature type="transmembrane region" description="Helical" evidence="8">
    <location>
        <begin position="684"/>
        <end position="703"/>
    </location>
</feature>
<feature type="transmembrane region" description="Helical" evidence="8">
    <location>
        <begin position="805"/>
        <end position="825"/>
    </location>
</feature>